<dbReference type="GO" id="GO:0003712">
    <property type="term" value="F:transcription coregulator activity"/>
    <property type="evidence" value="ECO:0007669"/>
    <property type="project" value="InterPro"/>
</dbReference>
<comment type="subcellular location">
    <subcellularLocation>
        <location evidence="1 8">Nucleus</location>
    </subcellularLocation>
</comment>
<dbReference type="PANTHER" id="PTHR13104">
    <property type="entry name" value="MED-6-RELATED"/>
    <property type="match status" value="1"/>
</dbReference>
<evidence type="ECO:0000256" key="6">
    <source>
        <dbReference type="ARBA" id="ARBA00023242"/>
    </source>
</evidence>
<name>A0A2N3NE21_9PEZI</name>
<protein>
    <recommendedName>
        <fullName evidence="3 8">Mediator of RNA polymerase II transcription subunit 6</fullName>
    </recommendedName>
    <alternativeName>
        <fullName evidence="7 8">Mediator complex subunit 6</fullName>
    </alternativeName>
</protein>
<comment type="similarity">
    <text evidence="2 8">Belongs to the Mediator complex subunit 6 family.</text>
</comment>
<feature type="region of interest" description="Disordered" evidence="9">
    <location>
        <begin position="263"/>
        <end position="313"/>
    </location>
</feature>
<dbReference type="InParanoid" id="A0A2N3NE21"/>
<dbReference type="Gene3D" id="3.10.450.580">
    <property type="entry name" value="Mediator complex, subunit Med6"/>
    <property type="match status" value="1"/>
</dbReference>
<dbReference type="Proteomes" id="UP000233524">
    <property type="component" value="Unassembled WGS sequence"/>
</dbReference>
<evidence type="ECO:0000256" key="1">
    <source>
        <dbReference type="ARBA" id="ARBA00004123"/>
    </source>
</evidence>
<evidence type="ECO:0000313" key="10">
    <source>
        <dbReference type="EMBL" id="PKS10663.1"/>
    </source>
</evidence>
<gene>
    <name evidence="8" type="primary">MED6</name>
    <name evidence="10" type="ORF">jhhlp_002418</name>
</gene>
<evidence type="ECO:0000256" key="8">
    <source>
        <dbReference type="RuleBase" id="RU364143"/>
    </source>
</evidence>
<comment type="caution">
    <text evidence="10">The sequence shown here is derived from an EMBL/GenBank/DDBJ whole genome shotgun (WGS) entry which is preliminary data.</text>
</comment>
<dbReference type="GO" id="GO:0016592">
    <property type="term" value="C:mediator complex"/>
    <property type="evidence" value="ECO:0007669"/>
    <property type="project" value="InterPro"/>
</dbReference>
<keyword evidence="5 8" id="KW-0804">Transcription</keyword>
<accession>A0A2N3NE21</accession>
<keyword evidence="11" id="KW-1185">Reference proteome</keyword>
<dbReference type="InterPro" id="IPR038566">
    <property type="entry name" value="Mediator_Med6_sf"/>
</dbReference>
<evidence type="ECO:0000256" key="9">
    <source>
        <dbReference type="SAM" id="MobiDB-lite"/>
    </source>
</evidence>
<feature type="region of interest" description="Disordered" evidence="9">
    <location>
        <begin position="165"/>
        <end position="204"/>
    </location>
</feature>
<feature type="compositionally biased region" description="Polar residues" evidence="9">
    <location>
        <begin position="165"/>
        <end position="179"/>
    </location>
</feature>
<comment type="subunit">
    <text evidence="8">Component of the Mediator complex.</text>
</comment>
<dbReference type="GO" id="GO:0006357">
    <property type="term" value="P:regulation of transcription by RNA polymerase II"/>
    <property type="evidence" value="ECO:0007669"/>
    <property type="project" value="InterPro"/>
</dbReference>
<keyword evidence="4 8" id="KW-0805">Transcription regulation</keyword>
<evidence type="ECO:0000256" key="5">
    <source>
        <dbReference type="ARBA" id="ARBA00023163"/>
    </source>
</evidence>
<reference evidence="10 11" key="1">
    <citation type="journal article" date="2017" name="G3 (Bethesda)">
        <title>First Draft Genome Sequence of the Pathogenic Fungus Lomentospora prolificans (Formerly Scedosporium prolificans).</title>
        <authorList>
            <person name="Luo R."/>
            <person name="Zimin A."/>
            <person name="Workman R."/>
            <person name="Fan Y."/>
            <person name="Pertea G."/>
            <person name="Grossman N."/>
            <person name="Wear M.P."/>
            <person name="Jia B."/>
            <person name="Miller H."/>
            <person name="Casadevall A."/>
            <person name="Timp W."/>
            <person name="Zhang S.X."/>
            <person name="Salzberg S.L."/>
        </authorList>
    </citation>
    <scope>NUCLEOTIDE SEQUENCE [LARGE SCALE GENOMIC DNA]</scope>
    <source>
        <strain evidence="10 11">JHH-5317</strain>
    </source>
</reference>
<dbReference type="InterPro" id="IPR007018">
    <property type="entry name" value="Mediator_Med6"/>
</dbReference>
<sequence>MASPKDPPLDEIQWRSPQIVAEMGGIHSNTVLHYFARSPFFEETSNNAIVTNQAFHNAGMYHLIQTREAFEGRLRTMAGLEFMVAQEPAEMGPGQGTGVWVIRKQTRKKRPGVEDEITVHATYFIVGENIYQAPTLADVLQSRINTITTALGGILPAMDSARTWTPSQGDVYRQPSNANKAEDTPVEKSLPANEEEGAKTKNSSLEVELQQLAEDSFFRHLKYGADYIDEKPITGQPGNFHVASTGRMEKPVKPPILPVKTEGIGNLGLSGPAAGKNVKDVKKDGKPEKSPRQPNAPKLKRRKSKPGPVSPTG</sequence>
<organism evidence="10 11">
    <name type="scientific">Lomentospora prolificans</name>
    <dbReference type="NCBI Taxonomy" id="41688"/>
    <lineage>
        <taxon>Eukaryota</taxon>
        <taxon>Fungi</taxon>
        <taxon>Dikarya</taxon>
        <taxon>Ascomycota</taxon>
        <taxon>Pezizomycotina</taxon>
        <taxon>Sordariomycetes</taxon>
        <taxon>Hypocreomycetidae</taxon>
        <taxon>Microascales</taxon>
        <taxon>Microascaceae</taxon>
        <taxon>Lomentospora</taxon>
    </lineage>
</organism>
<dbReference type="AlphaFoldDB" id="A0A2N3NE21"/>
<dbReference type="FunCoup" id="A0A2N3NE21">
    <property type="interactions" value="763"/>
</dbReference>
<dbReference type="STRING" id="41688.A0A2N3NE21"/>
<evidence type="ECO:0000313" key="11">
    <source>
        <dbReference type="Proteomes" id="UP000233524"/>
    </source>
</evidence>
<dbReference type="EMBL" id="NLAX01000008">
    <property type="protein sequence ID" value="PKS10663.1"/>
    <property type="molecule type" value="Genomic_DNA"/>
</dbReference>
<dbReference type="Pfam" id="PF04934">
    <property type="entry name" value="Med6"/>
    <property type="match status" value="1"/>
</dbReference>
<proteinExistence type="inferred from homology"/>
<evidence type="ECO:0000256" key="2">
    <source>
        <dbReference type="ARBA" id="ARBA00007526"/>
    </source>
</evidence>
<feature type="compositionally biased region" description="Basic and acidic residues" evidence="9">
    <location>
        <begin position="277"/>
        <end position="291"/>
    </location>
</feature>
<dbReference type="OrthoDB" id="344220at2759"/>
<keyword evidence="8" id="KW-0010">Activator</keyword>
<evidence type="ECO:0000256" key="4">
    <source>
        <dbReference type="ARBA" id="ARBA00023015"/>
    </source>
</evidence>
<keyword evidence="6 8" id="KW-0539">Nucleus</keyword>
<evidence type="ECO:0000256" key="3">
    <source>
        <dbReference type="ARBA" id="ARBA00020634"/>
    </source>
</evidence>
<evidence type="ECO:0000256" key="7">
    <source>
        <dbReference type="ARBA" id="ARBA00031259"/>
    </source>
</evidence>
<comment type="function">
    <text evidence="8">Component of the Mediator complex, a coactivator involved in the regulated transcription of nearly all RNA polymerase II-dependent genes. Mediator functions as a bridge to convey information from gene-specific regulatory proteins to the basal RNA polymerase II transcription machinery. Mediator is recruited to promoters by direct interactions with regulatory proteins and serves as a scaffold for the assembly of a functional preinitiation complex with RNA polymerase II and the general transcription factors.</text>
</comment>
<dbReference type="VEuPathDB" id="FungiDB:jhhlp_002418"/>